<comment type="subcellular location">
    <subcellularLocation>
        <location evidence="1">Membrane</location>
        <topology evidence="1">Multi-pass membrane protein</topology>
    </subcellularLocation>
</comment>
<dbReference type="PANTHER" id="PTHR23502">
    <property type="entry name" value="MAJOR FACILITATOR SUPERFAMILY"/>
    <property type="match status" value="1"/>
</dbReference>
<feature type="transmembrane region" description="Helical" evidence="5">
    <location>
        <begin position="378"/>
        <end position="399"/>
    </location>
</feature>
<dbReference type="InterPro" id="IPR020846">
    <property type="entry name" value="MFS_dom"/>
</dbReference>
<feature type="transmembrane region" description="Helical" evidence="5">
    <location>
        <begin position="411"/>
        <end position="434"/>
    </location>
</feature>
<keyword evidence="2 5" id="KW-0812">Transmembrane</keyword>
<evidence type="ECO:0000256" key="5">
    <source>
        <dbReference type="SAM" id="Phobius"/>
    </source>
</evidence>
<feature type="transmembrane region" description="Helical" evidence="5">
    <location>
        <begin position="42"/>
        <end position="60"/>
    </location>
</feature>
<feature type="transmembrane region" description="Helical" evidence="5">
    <location>
        <begin position="199"/>
        <end position="219"/>
    </location>
</feature>
<feature type="transmembrane region" description="Helical" evidence="5">
    <location>
        <begin position="138"/>
        <end position="157"/>
    </location>
</feature>
<protein>
    <submittedName>
        <fullName evidence="7">Major facilitator superfamily domain-containing protein</fullName>
    </submittedName>
</protein>
<evidence type="ECO:0000259" key="6">
    <source>
        <dbReference type="PROSITE" id="PS50850"/>
    </source>
</evidence>
<dbReference type="PROSITE" id="PS50850">
    <property type="entry name" value="MFS"/>
    <property type="match status" value="1"/>
</dbReference>
<feature type="transmembrane region" description="Helical" evidence="5">
    <location>
        <begin position="446"/>
        <end position="467"/>
    </location>
</feature>
<dbReference type="GO" id="GO:0022857">
    <property type="term" value="F:transmembrane transporter activity"/>
    <property type="evidence" value="ECO:0007669"/>
    <property type="project" value="InterPro"/>
</dbReference>
<evidence type="ECO:0000313" key="7">
    <source>
        <dbReference type="EMBL" id="KAF2114301.1"/>
    </source>
</evidence>
<feature type="transmembrane region" description="Helical" evidence="5">
    <location>
        <begin position="312"/>
        <end position="332"/>
    </location>
</feature>
<evidence type="ECO:0000313" key="8">
    <source>
        <dbReference type="Proteomes" id="UP000799770"/>
    </source>
</evidence>
<dbReference type="Pfam" id="PF07690">
    <property type="entry name" value="MFS_1"/>
    <property type="match status" value="1"/>
</dbReference>
<reference evidence="7" key="1">
    <citation type="journal article" date="2020" name="Stud. Mycol.">
        <title>101 Dothideomycetes genomes: a test case for predicting lifestyles and emergence of pathogens.</title>
        <authorList>
            <person name="Haridas S."/>
            <person name="Albert R."/>
            <person name="Binder M."/>
            <person name="Bloem J."/>
            <person name="Labutti K."/>
            <person name="Salamov A."/>
            <person name="Andreopoulos B."/>
            <person name="Baker S."/>
            <person name="Barry K."/>
            <person name="Bills G."/>
            <person name="Bluhm B."/>
            <person name="Cannon C."/>
            <person name="Castanera R."/>
            <person name="Culley D."/>
            <person name="Daum C."/>
            <person name="Ezra D."/>
            <person name="Gonzalez J."/>
            <person name="Henrissat B."/>
            <person name="Kuo A."/>
            <person name="Liang C."/>
            <person name="Lipzen A."/>
            <person name="Lutzoni F."/>
            <person name="Magnuson J."/>
            <person name="Mondo S."/>
            <person name="Nolan M."/>
            <person name="Ohm R."/>
            <person name="Pangilinan J."/>
            <person name="Park H.-J."/>
            <person name="Ramirez L."/>
            <person name="Alfaro M."/>
            <person name="Sun H."/>
            <person name="Tritt A."/>
            <person name="Yoshinaga Y."/>
            <person name="Zwiers L.-H."/>
            <person name="Turgeon B."/>
            <person name="Goodwin S."/>
            <person name="Spatafora J."/>
            <person name="Crous P."/>
            <person name="Grigoriev I."/>
        </authorList>
    </citation>
    <scope>NUCLEOTIDE SEQUENCE</scope>
    <source>
        <strain evidence="7">CBS 627.86</strain>
    </source>
</reference>
<keyword evidence="4 5" id="KW-0472">Membrane</keyword>
<dbReference type="SUPFAM" id="SSF103473">
    <property type="entry name" value="MFS general substrate transporter"/>
    <property type="match status" value="1"/>
</dbReference>
<gene>
    <name evidence="7" type="ORF">BDV96DRAFT_494446</name>
</gene>
<feature type="transmembrane region" description="Helical" evidence="5">
    <location>
        <begin position="353"/>
        <end position="372"/>
    </location>
</feature>
<keyword evidence="8" id="KW-1185">Reference proteome</keyword>
<keyword evidence="3 5" id="KW-1133">Transmembrane helix</keyword>
<dbReference type="AlphaFoldDB" id="A0A6A5Z7E9"/>
<dbReference type="Gene3D" id="1.20.1250.20">
    <property type="entry name" value="MFS general substrate transporter like domains"/>
    <property type="match status" value="1"/>
</dbReference>
<feature type="transmembrane region" description="Helical" evidence="5">
    <location>
        <begin position="169"/>
        <end position="187"/>
    </location>
</feature>
<feature type="domain" description="Major facilitator superfamily (MFS) profile" evidence="6">
    <location>
        <begin position="44"/>
        <end position="474"/>
    </location>
</feature>
<feature type="transmembrane region" description="Helical" evidence="5">
    <location>
        <begin position="80"/>
        <end position="100"/>
    </location>
</feature>
<accession>A0A6A5Z7E9</accession>
<feature type="transmembrane region" description="Helical" evidence="5">
    <location>
        <begin position="275"/>
        <end position="300"/>
    </location>
</feature>
<dbReference type="GO" id="GO:0016020">
    <property type="term" value="C:membrane"/>
    <property type="evidence" value="ECO:0007669"/>
    <property type="project" value="UniProtKB-SubCell"/>
</dbReference>
<evidence type="ECO:0000256" key="2">
    <source>
        <dbReference type="ARBA" id="ARBA00022692"/>
    </source>
</evidence>
<dbReference type="InterPro" id="IPR011701">
    <property type="entry name" value="MFS"/>
</dbReference>
<dbReference type="OrthoDB" id="3786212at2759"/>
<dbReference type="InterPro" id="IPR036259">
    <property type="entry name" value="MFS_trans_sf"/>
</dbReference>
<dbReference type="PANTHER" id="PTHR23502:SF163">
    <property type="entry name" value="MAJOR FACILITATOR SUPERFAMILY (MFS) PROFILE DOMAIN-CONTAINING PROTEIN"/>
    <property type="match status" value="1"/>
</dbReference>
<evidence type="ECO:0000256" key="1">
    <source>
        <dbReference type="ARBA" id="ARBA00004141"/>
    </source>
</evidence>
<proteinExistence type="predicted"/>
<sequence>MVKECSPSLNRDSCASDTSVQIVDFSDNDPENPFNWPRWRKWTIAGLVTVATFMGNYGTITIVPAVPGILHDFDATNSDFYLTFLVSIWELGEAVGQFFVGPAAERFGRMPVFLVGNALFTLCSVGSALSVSVEMLTAFRFLNGCVNSTLTLSPNIIGDLFAPEHRGRAMAISVAVPLLGPFVAPVIGSYVNASMGWRWTVWVVVLVMATVTGLSCISFKETYKVKILQRRTDTLQRASTEEHFRSKYEAEQTGVKGILLSTIRPASMLFSCPKLFLVAMFNGLTYGISYLILTTLASVLQDVYHFDDGDIGNAYLARALGNVIAMLFYGLTSDRYLKHMQKKHGSSKPSHRLLHMLISSILLPVGLILYGWTARSTVHWVVPLIGTAIVGCSMILSMLPTNNYLVDTYEVHGASAVAAAMIVMSFSGTFFPLIGSPLYRSALGLGWGNSVLALITVLFIPPLALVLRSGSRSKSEGNFA</sequence>
<dbReference type="EMBL" id="ML977325">
    <property type="protein sequence ID" value="KAF2114301.1"/>
    <property type="molecule type" value="Genomic_DNA"/>
</dbReference>
<dbReference type="Proteomes" id="UP000799770">
    <property type="component" value="Unassembled WGS sequence"/>
</dbReference>
<evidence type="ECO:0000256" key="3">
    <source>
        <dbReference type="ARBA" id="ARBA00022989"/>
    </source>
</evidence>
<feature type="transmembrane region" description="Helical" evidence="5">
    <location>
        <begin position="112"/>
        <end position="132"/>
    </location>
</feature>
<organism evidence="7 8">
    <name type="scientific">Lophiotrema nucula</name>
    <dbReference type="NCBI Taxonomy" id="690887"/>
    <lineage>
        <taxon>Eukaryota</taxon>
        <taxon>Fungi</taxon>
        <taxon>Dikarya</taxon>
        <taxon>Ascomycota</taxon>
        <taxon>Pezizomycotina</taxon>
        <taxon>Dothideomycetes</taxon>
        <taxon>Pleosporomycetidae</taxon>
        <taxon>Pleosporales</taxon>
        <taxon>Lophiotremataceae</taxon>
        <taxon>Lophiotrema</taxon>
    </lineage>
</organism>
<evidence type="ECO:0000256" key="4">
    <source>
        <dbReference type="ARBA" id="ARBA00023136"/>
    </source>
</evidence>
<name>A0A6A5Z7E9_9PLEO</name>